<feature type="lipid moiety-binding region" description="S-diacylglycerol cysteine" evidence="7">
    <location>
        <position position="23"/>
    </location>
</feature>
<keyword evidence="4" id="KW-0564">Palmitate</keyword>
<dbReference type="PIRSF" id="PIRSF002854">
    <property type="entry name" value="MetQ"/>
    <property type="match status" value="1"/>
</dbReference>
<organism evidence="9 10">
    <name type="scientific">Acidaminococcus intestini</name>
    <dbReference type="NCBI Taxonomy" id="187327"/>
    <lineage>
        <taxon>Bacteria</taxon>
        <taxon>Bacillati</taxon>
        <taxon>Bacillota</taxon>
        <taxon>Negativicutes</taxon>
        <taxon>Acidaminococcales</taxon>
        <taxon>Acidaminococcaceae</taxon>
        <taxon>Acidaminococcus</taxon>
    </lineage>
</organism>
<dbReference type="Pfam" id="PF03180">
    <property type="entry name" value="Lipoprotein_9"/>
    <property type="match status" value="1"/>
</dbReference>
<evidence type="ECO:0000256" key="4">
    <source>
        <dbReference type="ARBA" id="ARBA00023139"/>
    </source>
</evidence>
<evidence type="ECO:0000313" key="10">
    <source>
        <dbReference type="Proteomes" id="UP000754226"/>
    </source>
</evidence>
<dbReference type="EMBL" id="JAGZCZ010000011">
    <property type="protein sequence ID" value="MBS5520315.1"/>
    <property type="molecule type" value="Genomic_DNA"/>
</dbReference>
<dbReference type="InterPro" id="IPR004872">
    <property type="entry name" value="Lipoprotein_NlpA"/>
</dbReference>
<evidence type="ECO:0000256" key="2">
    <source>
        <dbReference type="ARBA" id="ARBA00022729"/>
    </source>
</evidence>
<feature type="signal peptide" evidence="8">
    <location>
        <begin position="1"/>
        <end position="21"/>
    </location>
</feature>
<proteinExistence type="inferred from homology"/>
<keyword evidence="3" id="KW-0472">Membrane</keyword>
<comment type="similarity">
    <text evidence="6">Belongs to the nlpA lipoprotein family.</text>
</comment>
<dbReference type="SUPFAM" id="SSF53850">
    <property type="entry name" value="Periplasmic binding protein-like II"/>
    <property type="match status" value="1"/>
</dbReference>
<protein>
    <recommendedName>
        <fullName evidence="6">Lipoprotein</fullName>
    </recommendedName>
</protein>
<evidence type="ECO:0000256" key="7">
    <source>
        <dbReference type="PIRSR" id="PIRSR002854-1"/>
    </source>
</evidence>
<dbReference type="AlphaFoldDB" id="A0A943EFU0"/>
<comment type="subcellular location">
    <subcellularLocation>
        <location evidence="1">Membrane</location>
        <topology evidence="1">Lipid-anchor</topology>
    </subcellularLocation>
</comment>
<dbReference type="NCBIfam" id="TIGR00363">
    <property type="entry name" value="MetQ/NlpA family lipoprotein"/>
    <property type="match status" value="1"/>
</dbReference>
<accession>A0A943EFU0</accession>
<dbReference type="PROSITE" id="PS51257">
    <property type="entry name" value="PROKAR_LIPOPROTEIN"/>
    <property type="match status" value="1"/>
</dbReference>
<evidence type="ECO:0000256" key="1">
    <source>
        <dbReference type="ARBA" id="ARBA00004635"/>
    </source>
</evidence>
<dbReference type="Gene3D" id="3.40.190.10">
    <property type="entry name" value="Periplasmic binding protein-like II"/>
    <property type="match status" value="2"/>
</dbReference>
<sequence>MNFKKLTAGTLAVFAAAALLAGCGGEKKAEKAPEEKKKIVVGITPGYSEEIMEFVKGEAKKQGLDVELKVFSDYVTPDQALAQKEIDLNSFQHGPFLDAFNKKNGTKLVSIGKTYLAPLKLYSTKIKDIKDLKDGDKIAIPNDPSNGGRAILMLSKLGLIKVKDGVKASDLTVNDITDNPKHLQILELEAAQLPRSLDDTAASVINAGYANSAKLDPNLAIAKEDNTSPYVNIIAAREEDKDNPTYVKFVKIFQTDAVKNYINEKAKGALVPAW</sequence>
<evidence type="ECO:0000256" key="6">
    <source>
        <dbReference type="PIRNR" id="PIRNR002854"/>
    </source>
</evidence>
<reference evidence="9" key="1">
    <citation type="submission" date="2021-02" db="EMBL/GenBank/DDBJ databases">
        <title>Infant gut strain persistence is associated with maternal origin, phylogeny, and functional potential including surface adhesion and iron acquisition.</title>
        <authorList>
            <person name="Lou Y.C."/>
        </authorList>
    </citation>
    <scope>NUCLEOTIDE SEQUENCE</scope>
    <source>
        <strain evidence="9">L3_106_000M1_dasL3_106_000M1_concoct_15</strain>
    </source>
</reference>
<evidence type="ECO:0000313" key="9">
    <source>
        <dbReference type="EMBL" id="MBS5520315.1"/>
    </source>
</evidence>
<dbReference type="Proteomes" id="UP000754226">
    <property type="component" value="Unassembled WGS sequence"/>
</dbReference>
<dbReference type="PANTHER" id="PTHR30429:SF1">
    <property type="entry name" value="D-METHIONINE-BINDING LIPOPROTEIN METQ-RELATED"/>
    <property type="match status" value="1"/>
</dbReference>
<evidence type="ECO:0000256" key="3">
    <source>
        <dbReference type="ARBA" id="ARBA00023136"/>
    </source>
</evidence>
<evidence type="ECO:0000256" key="5">
    <source>
        <dbReference type="ARBA" id="ARBA00023288"/>
    </source>
</evidence>
<keyword evidence="5 6" id="KW-0449">Lipoprotein</keyword>
<dbReference type="PANTHER" id="PTHR30429">
    <property type="entry name" value="D-METHIONINE-BINDING LIPOPROTEIN METQ"/>
    <property type="match status" value="1"/>
</dbReference>
<dbReference type="GO" id="GO:0016020">
    <property type="term" value="C:membrane"/>
    <property type="evidence" value="ECO:0007669"/>
    <property type="project" value="UniProtKB-SubCell"/>
</dbReference>
<name>A0A943EFU0_9FIRM</name>
<comment type="caution">
    <text evidence="9">The sequence shown here is derived from an EMBL/GenBank/DDBJ whole genome shotgun (WGS) entry which is preliminary data.</text>
</comment>
<keyword evidence="2 8" id="KW-0732">Signal</keyword>
<feature type="chain" id="PRO_5039636508" description="Lipoprotein" evidence="8">
    <location>
        <begin position="22"/>
        <end position="274"/>
    </location>
</feature>
<evidence type="ECO:0000256" key="8">
    <source>
        <dbReference type="SAM" id="SignalP"/>
    </source>
</evidence>
<gene>
    <name evidence="9" type="ORF">KHX13_08365</name>
</gene>